<dbReference type="SUPFAM" id="SSF51905">
    <property type="entry name" value="FAD/NAD(P)-binding domain"/>
    <property type="match status" value="1"/>
</dbReference>
<name>A0A7C8N1Q2_9PEZI</name>
<protein>
    <recommendedName>
        <fullName evidence="9">FAD/NAD(P)-binding domain-containing protein</fullName>
    </recommendedName>
</protein>
<dbReference type="InParanoid" id="A0A7C8N1Q2"/>
<evidence type="ECO:0000256" key="2">
    <source>
        <dbReference type="ARBA" id="ARBA00022630"/>
    </source>
</evidence>
<dbReference type="AlphaFoldDB" id="A0A7C8N1Q2"/>
<dbReference type="InterPro" id="IPR020946">
    <property type="entry name" value="Flavin_mOase-like"/>
</dbReference>
<keyword evidence="3" id="KW-0274">FAD</keyword>
<sequence length="475" mass="54140">METLDVAVIGAGISGINIAYRLTKELPHLKFQVLEARNSIGGTWDLYRYPGVRSDSDISTLGFEWHPWPFDRFLATGDEILEYLTTAVSKNRLDRYIRFGHRVLSADWSTADQSWTLSIAHHTPSLISSRWIILSTGYFDYETPLQQDIPGLDTFKGKVIHPQFWPRDLDYAKKKVAVIGSGATAVSLFPTLHDRAAQVTMIQRSPTYVVPCTNATWAQKYFPKPFLNMCRRAFYIVFLYLFVVLCEYFPNLVRNLLRRETSRLLPTHIDFETHFKPRYNPWEQRICFDLDGAFYKSLHASNTNIVTGVIESVSDNKIRMKDGNSIAADIIITATGIRMQLGGKVKLSVSGKPVSWRNRYIWNGAMLDSVPNMMFMFGYTNNAWTLGADNTAVIFTRLQRYMEKRGKKSAVPRLSPQAATGTQRLWQLSATYVLAAEDQLPVYGMAGNWKPRRCPPVDYICARWGDYTGDLDFSA</sequence>
<evidence type="ECO:0000256" key="5">
    <source>
        <dbReference type="ARBA" id="ARBA00023033"/>
    </source>
</evidence>
<comment type="cofactor">
    <cofactor evidence="1">
        <name>FAD</name>
        <dbReference type="ChEBI" id="CHEBI:57692"/>
    </cofactor>
</comment>
<dbReference type="Pfam" id="PF00743">
    <property type="entry name" value="FMO-like"/>
    <property type="match status" value="1"/>
</dbReference>
<evidence type="ECO:0000256" key="1">
    <source>
        <dbReference type="ARBA" id="ARBA00001974"/>
    </source>
</evidence>
<gene>
    <name evidence="7" type="ORF">GQX73_g155</name>
</gene>
<dbReference type="InterPro" id="IPR036188">
    <property type="entry name" value="FAD/NAD-bd_sf"/>
</dbReference>
<keyword evidence="6" id="KW-0812">Transmembrane</keyword>
<proteinExistence type="predicted"/>
<dbReference type="GO" id="GO:0050660">
    <property type="term" value="F:flavin adenine dinucleotide binding"/>
    <property type="evidence" value="ECO:0007669"/>
    <property type="project" value="InterPro"/>
</dbReference>
<accession>A0A7C8N1Q2</accession>
<evidence type="ECO:0000313" key="7">
    <source>
        <dbReference type="EMBL" id="KAF2973527.1"/>
    </source>
</evidence>
<keyword evidence="6" id="KW-1133">Transmembrane helix</keyword>
<dbReference type="EMBL" id="WUBL01000001">
    <property type="protein sequence ID" value="KAF2973527.1"/>
    <property type="molecule type" value="Genomic_DNA"/>
</dbReference>
<dbReference type="PANTHER" id="PTHR43872:SF1">
    <property type="entry name" value="MONOOXYGENASE, PUTATIVE (AFU_ORTHOLOGUE AFUA_8G02570)-RELATED"/>
    <property type="match status" value="1"/>
</dbReference>
<keyword evidence="8" id="KW-1185">Reference proteome</keyword>
<dbReference type="PANTHER" id="PTHR43872">
    <property type="entry name" value="MONOOXYGENASE, PUTATIVE (AFU_ORTHOLOGUE AFUA_8G02570)-RELATED"/>
    <property type="match status" value="1"/>
</dbReference>
<evidence type="ECO:0000256" key="3">
    <source>
        <dbReference type="ARBA" id="ARBA00022827"/>
    </source>
</evidence>
<keyword evidence="4" id="KW-0560">Oxidoreductase</keyword>
<dbReference type="GO" id="GO:0050661">
    <property type="term" value="F:NADP binding"/>
    <property type="evidence" value="ECO:0007669"/>
    <property type="project" value="InterPro"/>
</dbReference>
<keyword evidence="5" id="KW-0503">Monooxygenase</keyword>
<keyword evidence="2" id="KW-0285">Flavoprotein</keyword>
<dbReference type="InterPro" id="IPR051820">
    <property type="entry name" value="FAD-binding_MO"/>
</dbReference>
<comment type="caution">
    <text evidence="7">The sequence shown here is derived from an EMBL/GenBank/DDBJ whole genome shotgun (WGS) entry which is preliminary data.</text>
</comment>
<evidence type="ECO:0000256" key="4">
    <source>
        <dbReference type="ARBA" id="ARBA00023002"/>
    </source>
</evidence>
<reference evidence="7 8" key="1">
    <citation type="submission" date="2019-12" db="EMBL/GenBank/DDBJ databases">
        <title>Draft genome sequence of the ascomycete Xylaria multiplex DSM 110363.</title>
        <authorList>
            <person name="Buettner E."/>
            <person name="Kellner H."/>
        </authorList>
    </citation>
    <scope>NUCLEOTIDE SEQUENCE [LARGE SCALE GENOMIC DNA]</scope>
    <source>
        <strain evidence="7 8">DSM 110363</strain>
    </source>
</reference>
<organism evidence="7 8">
    <name type="scientific">Xylaria multiplex</name>
    <dbReference type="NCBI Taxonomy" id="323545"/>
    <lineage>
        <taxon>Eukaryota</taxon>
        <taxon>Fungi</taxon>
        <taxon>Dikarya</taxon>
        <taxon>Ascomycota</taxon>
        <taxon>Pezizomycotina</taxon>
        <taxon>Sordariomycetes</taxon>
        <taxon>Xylariomycetidae</taxon>
        <taxon>Xylariales</taxon>
        <taxon>Xylariaceae</taxon>
        <taxon>Xylaria</taxon>
    </lineage>
</organism>
<keyword evidence="6" id="KW-0472">Membrane</keyword>
<dbReference type="GO" id="GO:0004499">
    <property type="term" value="F:N,N-dimethylaniline monooxygenase activity"/>
    <property type="evidence" value="ECO:0007669"/>
    <property type="project" value="InterPro"/>
</dbReference>
<evidence type="ECO:0008006" key="9">
    <source>
        <dbReference type="Google" id="ProtNLM"/>
    </source>
</evidence>
<evidence type="ECO:0000256" key="6">
    <source>
        <dbReference type="SAM" id="Phobius"/>
    </source>
</evidence>
<dbReference type="OrthoDB" id="66881at2759"/>
<dbReference type="Gene3D" id="3.50.50.60">
    <property type="entry name" value="FAD/NAD(P)-binding domain"/>
    <property type="match status" value="3"/>
</dbReference>
<feature type="transmembrane region" description="Helical" evidence="6">
    <location>
        <begin position="233"/>
        <end position="253"/>
    </location>
</feature>
<evidence type="ECO:0000313" key="8">
    <source>
        <dbReference type="Proteomes" id="UP000481858"/>
    </source>
</evidence>
<dbReference type="Proteomes" id="UP000481858">
    <property type="component" value="Unassembled WGS sequence"/>
</dbReference>